<dbReference type="EMBL" id="CAJVPT010017455">
    <property type="protein sequence ID" value="CAG8626629.1"/>
    <property type="molecule type" value="Genomic_DNA"/>
</dbReference>
<keyword evidence="2" id="KW-1185">Reference proteome</keyword>
<name>A0ACA9N549_9GLOM</name>
<sequence length="401" mass="44114">MAAKPQWSSTSRDVERHISRKEATCSSTARVKGPRKPLREKSRVSRACSNWTERYRLCVDVLDLSGGAPTSSHMVSSQPNPYLSTDAVFFHPFIPISVHVPPSPSRSDETADGGSLLVFLDQLVLEPETALEKITKGSGIRRNGSRTTKGIFEEWLAAVSGFSSSDLEVSSHCYDLSCEYKTAVATSLATEVLHTDQRSLTLPHRLHGIKGSGRSPVQSFDINTLSPNYFIFSGYLSAIYSSSFTATPSSTMGPTTSASNSRHPVNEIRYGTGRSLTKSDAKELAAKETLEIIYRQNAPTTYSTESYKWPIEGGGDHHYSYGYPIAASTSAYAPVTHPYIATPGTPAAGLQPLPTTSASPSHYAYPSQYPAYQYQPYYHTQHAPQQQTYYVYSSSDPYYRH</sequence>
<reference evidence="1" key="1">
    <citation type="submission" date="2021-06" db="EMBL/GenBank/DDBJ databases">
        <authorList>
            <person name="Kallberg Y."/>
            <person name="Tangrot J."/>
            <person name="Rosling A."/>
        </authorList>
    </citation>
    <scope>NUCLEOTIDE SEQUENCE</scope>
    <source>
        <strain evidence="1">CL356</strain>
    </source>
</reference>
<comment type="caution">
    <text evidence="1">The sequence shown here is derived from an EMBL/GenBank/DDBJ whole genome shotgun (WGS) entry which is preliminary data.</text>
</comment>
<proteinExistence type="predicted"/>
<evidence type="ECO:0000313" key="2">
    <source>
        <dbReference type="Proteomes" id="UP000789525"/>
    </source>
</evidence>
<evidence type="ECO:0000313" key="1">
    <source>
        <dbReference type="EMBL" id="CAG8626629.1"/>
    </source>
</evidence>
<accession>A0ACA9N549</accession>
<gene>
    <name evidence="1" type="ORF">ACOLOM_LOCUS7506</name>
</gene>
<dbReference type="Proteomes" id="UP000789525">
    <property type="component" value="Unassembled WGS sequence"/>
</dbReference>
<organism evidence="1 2">
    <name type="scientific">Acaulospora colombiana</name>
    <dbReference type="NCBI Taxonomy" id="27376"/>
    <lineage>
        <taxon>Eukaryota</taxon>
        <taxon>Fungi</taxon>
        <taxon>Fungi incertae sedis</taxon>
        <taxon>Mucoromycota</taxon>
        <taxon>Glomeromycotina</taxon>
        <taxon>Glomeromycetes</taxon>
        <taxon>Diversisporales</taxon>
        <taxon>Acaulosporaceae</taxon>
        <taxon>Acaulospora</taxon>
    </lineage>
</organism>
<protein>
    <submittedName>
        <fullName evidence="1">2741_t:CDS:1</fullName>
    </submittedName>
</protein>